<reference evidence="1 2" key="1">
    <citation type="submission" date="2017-03" db="EMBL/GenBank/DDBJ databases">
        <title>Genome of the blue death feigning beetle - Asbolus verrucosus.</title>
        <authorList>
            <person name="Rider S.D."/>
        </authorList>
    </citation>
    <scope>NUCLEOTIDE SEQUENCE [LARGE SCALE GENOMIC DNA]</scope>
    <source>
        <strain evidence="1">Butters</strain>
        <tissue evidence="1">Head and leg muscle</tissue>
    </source>
</reference>
<evidence type="ECO:0000313" key="1">
    <source>
        <dbReference type="EMBL" id="RZC37134.1"/>
    </source>
</evidence>
<evidence type="ECO:0008006" key="3">
    <source>
        <dbReference type="Google" id="ProtNLM"/>
    </source>
</evidence>
<gene>
    <name evidence="1" type="ORF">BDFB_013013</name>
</gene>
<feature type="non-terminal residue" evidence="1">
    <location>
        <position position="100"/>
    </location>
</feature>
<dbReference type="STRING" id="1661398.A0A482VWI9"/>
<dbReference type="EMBL" id="QDEB01055383">
    <property type="protein sequence ID" value="RZC37134.1"/>
    <property type="molecule type" value="Genomic_DNA"/>
</dbReference>
<dbReference type="AlphaFoldDB" id="A0A482VWI9"/>
<comment type="caution">
    <text evidence="1">The sequence shown here is derived from an EMBL/GenBank/DDBJ whole genome shotgun (WGS) entry which is preliminary data.</text>
</comment>
<dbReference type="Proteomes" id="UP000292052">
    <property type="component" value="Unassembled WGS sequence"/>
</dbReference>
<organism evidence="1 2">
    <name type="scientific">Asbolus verrucosus</name>
    <name type="common">Desert ironclad beetle</name>
    <dbReference type="NCBI Taxonomy" id="1661398"/>
    <lineage>
        <taxon>Eukaryota</taxon>
        <taxon>Metazoa</taxon>
        <taxon>Ecdysozoa</taxon>
        <taxon>Arthropoda</taxon>
        <taxon>Hexapoda</taxon>
        <taxon>Insecta</taxon>
        <taxon>Pterygota</taxon>
        <taxon>Neoptera</taxon>
        <taxon>Endopterygota</taxon>
        <taxon>Coleoptera</taxon>
        <taxon>Polyphaga</taxon>
        <taxon>Cucujiformia</taxon>
        <taxon>Tenebrionidae</taxon>
        <taxon>Pimeliinae</taxon>
        <taxon>Asbolus</taxon>
    </lineage>
</organism>
<evidence type="ECO:0000313" key="2">
    <source>
        <dbReference type="Proteomes" id="UP000292052"/>
    </source>
</evidence>
<dbReference type="OrthoDB" id="6817932at2759"/>
<sequence length="100" mass="11795">MECAHRLVEDVFLRFGFPRKLISDNDVLRAVCEVNETEQARQKHYADQRRRGGPEFDPGDKVWVAIHVKSDTDYKITSKFVPKRDGPYIVKHRIFEISYE</sequence>
<proteinExistence type="predicted"/>
<accession>A0A482VWI9</accession>
<name>A0A482VWI9_ASBVE</name>
<keyword evidence="2" id="KW-1185">Reference proteome</keyword>
<protein>
    <recommendedName>
        <fullName evidence="3">Integrase catalytic domain-containing protein</fullName>
    </recommendedName>
</protein>